<feature type="chain" id="PRO_5012893154" evidence="5">
    <location>
        <begin position="35"/>
        <end position="386"/>
    </location>
</feature>
<dbReference type="PANTHER" id="PTHR30483">
    <property type="entry name" value="LEUCINE-SPECIFIC-BINDING PROTEIN"/>
    <property type="match status" value="1"/>
</dbReference>
<dbReference type="InParanoid" id="A0A1Y5TZ10"/>
<dbReference type="InterPro" id="IPR028081">
    <property type="entry name" value="Leu-bd"/>
</dbReference>
<evidence type="ECO:0000259" key="6">
    <source>
        <dbReference type="Pfam" id="PF13458"/>
    </source>
</evidence>
<dbReference type="PRINTS" id="PR00337">
    <property type="entry name" value="LEUILEVALBP"/>
</dbReference>
<organism evidence="7 8">
    <name type="scientific">Oceanibacterium hippocampi</name>
    <dbReference type="NCBI Taxonomy" id="745714"/>
    <lineage>
        <taxon>Bacteria</taxon>
        <taxon>Pseudomonadati</taxon>
        <taxon>Pseudomonadota</taxon>
        <taxon>Alphaproteobacteria</taxon>
        <taxon>Sneathiellales</taxon>
        <taxon>Sneathiellaceae</taxon>
        <taxon>Oceanibacterium</taxon>
    </lineage>
</organism>
<dbReference type="AlphaFoldDB" id="A0A1Y5TZ10"/>
<protein>
    <submittedName>
        <fullName evidence="7">Leu/Ile/Val-binding protein</fullName>
    </submittedName>
</protein>
<name>A0A1Y5TZ10_9PROT</name>
<evidence type="ECO:0000256" key="4">
    <source>
        <dbReference type="ARBA" id="ARBA00022970"/>
    </source>
</evidence>
<evidence type="ECO:0000256" key="1">
    <source>
        <dbReference type="ARBA" id="ARBA00010062"/>
    </source>
</evidence>
<accession>A0A1Y5TZ10</accession>
<keyword evidence="3 5" id="KW-0732">Signal</keyword>
<dbReference type="Gene3D" id="3.40.50.2300">
    <property type="match status" value="2"/>
</dbReference>
<dbReference type="Pfam" id="PF13458">
    <property type="entry name" value="Peripla_BP_6"/>
    <property type="match status" value="1"/>
</dbReference>
<evidence type="ECO:0000256" key="5">
    <source>
        <dbReference type="SAM" id="SignalP"/>
    </source>
</evidence>
<dbReference type="EMBL" id="FWFR01000003">
    <property type="protein sequence ID" value="SLN74050.1"/>
    <property type="molecule type" value="Genomic_DNA"/>
</dbReference>
<gene>
    <name evidence="7" type="primary">livJ</name>
    <name evidence="7" type="ORF">OCH7691_03697</name>
</gene>
<dbReference type="SUPFAM" id="SSF53822">
    <property type="entry name" value="Periplasmic binding protein-like I"/>
    <property type="match status" value="1"/>
</dbReference>
<keyword evidence="2" id="KW-0813">Transport</keyword>
<keyword evidence="4" id="KW-0029">Amino-acid transport</keyword>
<dbReference type="GO" id="GO:0006865">
    <property type="term" value="P:amino acid transport"/>
    <property type="evidence" value="ECO:0007669"/>
    <property type="project" value="UniProtKB-KW"/>
</dbReference>
<dbReference type="CDD" id="cd06335">
    <property type="entry name" value="PBP1_ABC_ligand_binding-like"/>
    <property type="match status" value="1"/>
</dbReference>
<reference evidence="7 8" key="1">
    <citation type="submission" date="2017-03" db="EMBL/GenBank/DDBJ databases">
        <authorList>
            <person name="Afonso C.L."/>
            <person name="Miller P.J."/>
            <person name="Scott M.A."/>
            <person name="Spackman E."/>
            <person name="Goraichik I."/>
            <person name="Dimitrov K.M."/>
            <person name="Suarez D.L."/>
            <person name="Swayne D.E."/>
        </authorList>
    </citation>
    <scope>NUCLEOTIDE SEQUENCE [LARGE SCALE GENOMIC DNA]</scope>
    <source>
        <strain evidence="7 8">CECT 7691</strain>
    </source>
</reference>
<comment type="similarity">
    <text evidence="1">Belongs to the leucine-binding protein family.</text>
</comment>
<evidence type="ECO:0000256" key="3">
    <source>
        <dbReference type="ARBA" id="ARBA00022729"/>
    </source>
</evidence>
<dbReference type="InterPro" id="IPR051010">
    <property type="entry name" value="BCAA_transport"/>
</dbReference>
<dbReference type="PANTHER" id="PTHR30483:SF6">
    <property type="entry name" value="PERIPLASMIC BINDING PROTEIN OF ABC TRANSPORTER FOR NATURAL AMINO ACIDS"/>
    <property type="match status" value="1"/>
</dbReference>
<feature type="domain" description="Leucine-binding protein" evidence="6">
    <location>
        <begin position="39"/>
        <end position="354"/>
    </location>
</feature>
<sequence>MIKKRWMHMFNRVSSAVALVTAALSFAVILPATAEEDAIPIGFIGTLTGFNAVLGEDTLRGVEIAIDEVNAAGGVHGRKLKLIKEDDENDAQKAVTAARKLIDLDDVWAIIGPPHSAYALATSAITRRAQVVQISPISTMDRLTDPVNPYFFRTWVRDRDVATVIASLAAEYGRIGILYETTPWGDGGKDRIVSALRKINKEPVDTEAFDISTQDLTPQILNFKKADVDAVIVQAQGADAAQALRAMKQLAYKPAVIGHPGLTMESFPKLARDDADGTIVLDGIDSTKSSVVKFNAAYQARQGEQPFNFFPAAGYDSVMIIVQALNRSGADRMKLRDAVESTTGYEGVNGKSGATISYGPDDHDGLGAGDMVLKVFLGGKMVPAKN</sequence>
<evidence type="ECO:0000313" key="8">
    <source>
        <dbReference type="Proteomes" id="UP000193200"/>
    </source>
</evidence>
<proteinExistence type="inferred from homology"/>
<evidence type="ECO:0000313" key="7">
    <source>
        <dbReference type="EMBL" id="SLN74050.1"/>
    </source>
</evidence>
<keyword evidence="8" id="KW-1185">Reference proteome</keyword>
<dbReference type="InterPro" id="IPR028082">
    <property type="entry name" value="Peripla_BP_I"/>
</dbReference>
<dbReference type="InterPro" id="IPR000709">
    <property type="entry name" value="Leu_Ile_Val-bd"/>
</dbReference>
<dbReference type="RefSeq" id="WP_085885015.1">
    <property type="nucleotide sequence ID" value="NZ_FWFR01000003.1"/>
</dbReference>
<dbReference type="Proteomes" id="UP000193200">
    <property type="component" value="Unassembled WGS sequence"/>
</dbReference>
<dbReference type="OrthoDB" id="9794229at2"/>
<feature type="signal peptide" evidence="5">
    <location>
        <begin position="1"/>
        <end position="34"/>
    </location>
</feature>
<evidence type="ECO:0000256" key="2">
    <source>
        <dbReference type="ARBA" id="ARBA00022448"/>
    </source>
</evidence>